<reference evidence="4" key="2">
    <citation type="submission" date="2010-04" db="EMBL/GenBank/DDBJ databases">
        <authorList>
            <person name="Buell R."/>
            <person name="Hamilton J."/>
            <person name="Hostetler J."/>
        </authorList>
    </citation>
    <scope>NUCLEOTIDE SEQUENCE [LARGE SCALE GENOMIC DNA]</scope>
    <source>
        <strain evidence="4">DAOM:BR144</strain>
    </source>
</reference>
<evidence type="ECO:0000313" key="4">
    <source>
        <dbReference type="Proteomes" id="UP000019132"/>
    </source>
</evidence>
<protein>
    <recommendedName>
        <fullName evidence="5">Chitin-binding type-4 domain-containing protein</fullName>
    </recommendedName>
</protein>
<reference evidence="4" key="1">
    <citation type="journal article" date="2010" name="Genome Biol.">
        <title>Genome sequence of the necrotrophic plant pathogen Pythium ultimum reveals original pathogenicity mechanisms and effector repertoire.</title>
        <authorList>
            <person name="Levesque C.A."/>
            <person name="Brouwer H."/>
            <person name="Cano L."/>
            <person name="Hamilton J.P."/>
            <person name="Holt C."/>
            <person name="Huitema E."/>
            <person name="Raffaele S."/>
            <person name="Robideau G.P."/>
            <person name="Thines M."/>
            <person name="Win J."/>
            <person name="Zerillo M.M."/>
            <person name="Beakes G.W."/>
            <person name="Boore J.L."/>
            <person name="Busam D."/>
            <person name="Dumas B."/>
            <person name="Ferriera S."/>
            <person name="Fuerstenberg S.I."/>
            <person name="Gachon C.M."/>
            <person name="Gaulin E."/>
            <person name="Govers F."/>
            <person name="Grenville-Briggs L."/>
            <person name="Horner N."/>
            <person name="Hostetler J."/>
            <person name="Jiang R.H."/>
            <person name="Johnson J."/>
            <person name="Krajaejun T."/>
            <person name="Lin H."/>
            <person name="Meijer H.J."/>
            <person name="Moore B."/>
            <person name="Morris P."/>
            <person name="Phuntmart V."/>
            <person name="Puiu D."/>
            <person name="Shetty J."/>
            <person name="Stajich J.E."/>
            <person name="Tripathy S."/>
            <person name="Wawra S."/>
            <person name="van West P."/>
            <person name="Whitty B.R."/>
            <person name="Coutinho P.M."/>
            <person name="Henrissat B."/>
            <person name="Martin F."/>
            <person name="Thomas P.D."/>
            <person name="Tyler B.M."/>
            <person name="De Vries R.P."/>
            <person name="Kamoun S."/>
            <person name="Yandell M."/>
            <person name="Tisserat N."/>
            <person name="Buell C.R."/>
        </authorList>
    </citation>
    <scope>NUCLEOTIDE SEQUENCE</scope>
    <source>
        <strain evidence="4">DAOM:BR144</strain>
    </source>
</reference>
<evidence type="ECO:0000256" key="2">
    <source>
        <dbReference type="SAM" id="SignalP"/>
    </source>
</evidence>
<feature type="compositionally biased region" description="Acidic residues" evidence="1">
    <location>
        <begin position="204"/>
        <end position="220"/>
    </location>
</feature>
<sequence>MKTCAALTLASAAALLAPASIEAHGYVSQPKGTYNGGSSYTSYSAEITASSNKGFNGYIFNRSPEQNTQQFTAAWPKTGYKSLKQMMDKAVPGCGYSNPNAAPVDVSKMSAMKFQNNEYKEGFLGSHHGPCEGWIDNTRVFHYDDCVAKFPGYPATIPMSYKSCKGTCRLTFYWLALHSPKWQAYKSCVAIKNNAYSEERSSDPEDLEDFPQVTDDETDGEVASTEETGADADADSEEIAPEEIGNEADGDESTSDDVEESTPEETNSDAETEEYTPEESDDLPETYDNSTATDSSE</sequence>
<reference evidence="3" key="3">
    <citation type="submission" date="2015-02" db="UniProtKB">
        <authorList>
            <consortium name="EnsemblProtists"/>
        </authorList>
    </citation>
    <scope>IDENTIFICATION</scope>
    <source>
        <strain evidence="3">DAOM BR144</strain>
    </source>
</reference>
<feature type="region of interest" description="Disordered" evidence="1">
    <location>
        <begin position="197"/>
        <end position="297"/>
    </location>
</feature>
<keyword evidence="2" id="KW-0732">Signal</keyword>
<accession>K3WLP2</accession>
<proteinExistence type="predicted"/>
<dbReference type="EMBL" id="GL376573">
    <property type="status" value="NOT_ANNOTATED_CDS"/>
    <property type="molecule type" value="Genomic_DNA"/>
</dbReference>
<feature type="compositionally biased region" description="Polar residues" evidence="1">
    <location>
        <begin position="287"/>
        <end position="297"/>
    </location>
</feature>
<dbReference type="InParanoid" id="K3WLP2"/>
<evidence type="ECO:0000313" key="3">
    <source>
        <dbReference type="EnsemblProtists" id="PYU1_T005884"/>
    </source>
</evidence>
<dbReference type="AlphaFoldDB" id="K3WLP2"/>
<feature type="signal peptide" evidence="2">
    <location>
        <begin position="1"/>
        <end position="23"/>
    </location>
</feature>
<evidence type="ECO:0008006" key="5">
    <source>
        <dbReference type="Google" id="ProtNLM"/>
    </source>
</evidence>
<dbReference type="VEuPathDB" id="FungiDB:PYU1_G005872"/>
<name>K3WLP2_GLOUD</name>
<keyword evidence="4" id="KW-1185">Reference proteome</keyword>
<feature type="compositionally biased region" description="Acidic residues" evidence="1">
    <location>
        <begin position="228"/>
        <end position="285"/>
    </location>
</feature>
<dbReference type="Proteomes" id="UP000019132">
    <property type="component" value="Unassembled WGS sequence"/>
</dbReference>
<dbReference type="EnsemblProtists" id="PYU1_T005884">
    <property type="protein sequence ID" value="PYU1_T005884"/>
    <property type="gene ID" value="PYU1_G005872"/>
</dbReference>
<dbReference type="eggNOG" id="ENOG502SMCT">
    <property type="taxonomic scope" value="Eukaryota"/>
</dbReference>
<feature type="chain" id="PRO_5003867895" description="Chitin-binding type-4 domain-containing protein" evidence="2">
    <location>
        <begin position="24"/>
        <end position="297"/>
    </location>
</feature>
<evidence type="ECO:0000256" key="1">
    <source>
        <dbReference type="SAM" id="MobiDB-lite"/>
    </source>
</evidence>
<dbReference type="HOGENOM" id="CLU_046500_0_2_1"/>
<organism evidence="3 4">
    <name type="scientific">Globisporangium ultimum (strain ATCC 200006 / CBS 805.95 / DAOM BR144)</name>
    <name type="common">Pythium ultimum</name>
    <dbReference type="NCBI Taxonomy" id="431595"/>
    <lineage>
        <taxon>Eukaryota</taxon>
        <taxon>Sar</taxon>
        <taxon>Stramenopiles</taxon>
        <taxon>Oomycota</taxon>
        <taxon>Peronosporomycetes</taxon>
        <taxon>Pythiales</taxon>
        <taxon>Pythiaceae</taxon>
        <taxon>Globisporangium</taxon>
    </lineage>
</organism>